<dbReference type="SUPFAM" id="SSF52540">
    <property type="entry name" value="P-loop containing nucleoside triphosphate hydrolases"/>
    <property type="match status" value="1"/>
</dbReference>
<dbReference type="EMBL" id="JACIDM010000001">
    <property type="protein sequence ID" value="MBB4082298.1"/>
    <property type="molecule type" value="Genomic_DNA"/>
</dbReference>
<sequence length="315" mass="34497">MTLRDWLPGRIFWNDADVEASTVEWLHCDLPRFDEPFLDDTYALLTRRPANVLFRRRTSLAELEAWAADSPGIPPTGFVFHVSRCGSTLLARLLGSLDHALVLSEPGPVDSIIRAGDRLGRDRQISLLRAIVSALGQPRTPGQNRLFIKFDAWNTLHLPLVRAAFPEVPWVFLHRDPVEVLVSALTRRGVHTVPGFLPPAHFGLADADARDPQAYAARVLGAIYQAGLDHHDPARGLALNYTALPGAAWTIVARHFGLTPTAGEVEALRAASAVNPKQGDAPFQADGAAKRDAASPEVRALADRWMRPAYQALEA</sequence>
<name>A0A7W6JBX1_9CAUL</name>
<organism evidence="1 2">
    <name type="scientific">Brevundimonas lenta</name>
    <dbReference type="NCBI Taxonomy" id="424796"/>
    <lineage>
        <taxon>Bacteria</taxon>
        <taxon>Pseudomonadati</taxon>
        <taxon>Pseudomonadota</taxon>
        <taxon>Alphaproteobacteria</taxon>
        <taxon>Caulobacterales</taxon>
        <taxon>Caulobacteraceae</taxon>
        <taxon>Brevundimonas</taxon>
    </lineage>
</organism>
<proteinExistence type="predicted"/>
<dbReference type="Proteomes" id="UP000529946">
    <property type="component" value="Unassembled WGS sequence"/>
</dbReference>
<reference evidence="1 2" key="1">
    <citation type="submission" date="2020-08" db="EMBL/GenBank/DDBJ databases">
        <title>Genomic Encyclopedia of Type Strains, Phase IV (KMG-IV): sequencing the most valuable type-strain genomes for metagenomic binning, comparative biology and taxonomic classification.</title>
        <authorList>
            <person name="Goeker M."/>
        </authorList>
    </citation>
    <scope>NUCLEOTIDE SEQUENCE [LARGE SCALE GENOMIC DNA]</scope>
    <source>
        <strain evidence="1 2">DSM 23960</strain>
    </source>
</reference>
<keyword evidence="2" id="KW-1185">Reference proteome</keyword>
<dbReference type="Gene3D" id="3.40.50.300">
    <property type="entry name" value="P-loop containing nucleotide triphosphate hydrolases"/>
    <property type="match status" value="1"/>
</dbReference>
<protein>
    <recommendedName>
        <fullName evidence="3">Aspartyl beta-hydroxylase</fullName>
    </recommendedName>
</protein>
<dbReference type="RefSeq" id="WP_183203391.1">
    <property type="nucleotide sequence ID" value="NZ_BAAAER010000004.1"/>
</dbReference>
<evidence type="ECO:0000313" key="1">
    <source>
        <dbReference type="EMBL" id="MBB4082298.1"/>
    </source>
</evidence>
<comment type="caution">
    <text evidence="1">The sequence shown here is derived from an EMBL/GenBank/DDBJ whole genome shotgun (WGS) entry which is preliminary data.</text>
</comment>
<dbReference type="AlphaFoldDB" id="A0A7W6JBX1"/>
<evidence type="ECO:0008006" key="3">
    <source>
        <dbReference type="Google" id="ProtNLM"/>
    </source>
</evidence>
<dbReference type="InterPro" id="IPR027417">
    <property type="entry name" value="P-loop_NTPase"/>
</dbReference>
<gene>
    <name evidence="1" type="ORF">GGR12_001137</name>
</gene>
<accession>A0A7W6JBX1</accession>
<evidence type="ECO:0000313" key="2">
    <source>
        <dbReference type="Proteomes" id="UP000529946"/>
    </source>
</evidence>